<reference evidence="3 4" key="1">
    <citation type="submission" date="2016-10" db="EMBL/GenBank/DDBJ databases">
        <authorList>
            <person name="de Groot N.N."/>
        </authorList>
    </citation>
    <scope>NUCLEOTIDE SEQUENCE [LARGE SCALE GENOMIC DNA]</scope>
    <source>
        <strain evidence="3 4">DSM 19981</strain>
    </source>
</reference>
<dbReference type="InterPro" id="IPR019262">
    <property type="entry name" value="DUF2272"/>
</dbReference>
<name>A0A1I3XCK4_9PROT</name>
<feature type="chain" id="PRO_5011453223" description="DUF2272 domain-containing protein" evidence="1">
    <location>
        <begin position="33"/>
        <end position="275"/>
    </location>
</feature>
<organism evidence="3 4">
    <name type="scientific">Falsiroseomonas stagni DSM 19981</name>
    <dbReference type="NCBI Taxonomy" id="1123062"/>
    <lineage>
        <taxon>Bacteria</taxon>
        <taxon>Pseudomonadati</taxon>
        <taxon>Pseudomonadota</taxon>
        <taxon>Alphaproteobacteria</taxon>
        <taxon>Acetobacterales</taxon>
        <taxon>Roseomonadaceae</taxon>
        <taxon>Falsiroseomonas</taxon>
    </lineage>
</organism>
<gene>
    <name evidence="3" type="ORF">SAMN02745775_101182</name>
</gene>
<dbReference type="AlphaFoldDB" id="A0A1I3XCK4"/>
<dbReference type="EMBL" id="FOSQ01000001">
    <property type="protein sequence ID" value="SFK17272.1"/>
    <property type="molecule type" value="Genomic_DNA"/>
</dbReference>
<evidence type="ECO:0000313" key="3">
    <source>
        <dbReference type="EMBL" id="SFK17272.1"/>
    </source>
</evidence>
<dbReference type="STRING" id="1123062.SAMN02745775_101182"/>
<evidence type="ECO:0000313" key="4">
    <source>
        <dbReference type="Proteomes" id="UP000199473"/>
    </source>
</evidence>
<feature type="domain" description="DUF2272" evidence="2">
    <location>
        <begin position="78"/>
        <end position="247"/>
    </location>
</feature>
<dbReference type="PROSITE" id="PS51257">
    <property type="entry name" value="PROKAR_LIPOPROTEIN"/>
    <property type="match status" value="1"/>
</dbReference>
<dbReference type="RefSeq" id="WP_245761871.1">
    <property type="nucleotide sequence ID" value="NZ_FOSQ01000001.1"/>
</dbReference>
<accession>A0A1I3XCK4</accession>
<keyword evidence="1" id="KW-0732">Signal</keyword>
<keyword evidence="4" id="KW-1185">Reference proteome</keyword>
<proteinExistence type="predicted"/>
<feature type="signal peptide" evidence="1">
    <location>
        <begin position="1"/>
        <end position="32"/>
    </location>
</feature>
<dbReference type="Pfam" id="PF10030">
    <property type="entry name" value="DUF2272"/>
    <property type="match status" value="1"/>
</dbReference>
<evidence type="ECO:0000259" key="2">
    <source>
        <dbReference type="Pfam" id="PF10030"/>
    </source>
</evidence>
<protein>
    <recommendedName>
        <fullName evidence="2">DUF2272 domain-containing protein</fullName>
    </recommendedName>
</protein>
<sequence>MKGHRVSGVRRLGGLAALLVLAGCATPPPAPAPPLSYPPAAADRVVRIALAEWRDWGEVARDAWTDAAEAPAREADPVNFPRVMAYWQAVPEDHGAIPLNRRRYAAALARQPDGAALWATPYWSAAFISWVFRAAGVDVAEFPPSATHAFYLDGLIETARRFPAEAPFIPHAPEDRAPAPGDLLCFDRGAAPLRHWTDRLAEAGRARAMHCDIVVATPPGQVQAVGGNVLDAVTMTRYPASPDGRLLPAPPGRRPLLLLVESRLGRLPPWRPVAD</sequence>
<dbReference type="Proteomes" id="UP000199473">
    <property type="component" value="Unassembled WGS sequence"/>
</dbReference>
<evidence type="ECO:0000256" key="1">
    <source>
        <dbReference type="SAM" id="SignalP"/>
    </source>
</evidence>